<comment type="caution">
    <text evidence="11">The sequence shown here is derived from an EMBL/GenBank/DDBJ whole genome shotgun (WGS) entry which is preliminary data.</text>
</comment>
<name>A0A6L2PRT2_COPFO</name>
<proteinExistence type="inferred from homology"/>
<dbReference type="EMBL" id="BLKM01012032">
    <property type="protein sequence ID" value="GFG35283.1"/>
    <property type="molecule type" value="Genomic_DNA"/>
</dbReference>
<gene>
    <name evidence="11" type="ORF">Cfor_01342</name>
</gene>
<evidence type="ECO:0000256" key="1">
    <source>
        <dbReference type="ARBA" id="ARBA00004186"/>
    </source>
</evidence>
<dbReference type="InParanoid" id="A0A6L2PRT2"/>
<evidence type="ECO:0000256" key="2">
    <source>
        <dbReference type="ARBA" id="ARBA00005479"/>
    </source>
</evidence>
<evidence type="ECO:0000313" key="12">
    <source>
        <dbReference type="Proteomes" id="UP000502823"/>
    </source>
</evidence>
<comment type="subcellular location">
    <subcellularLocation>
        <location evidence="1">Cytoplasm</location>
        <location evidence="1">Cytoskeleton</location>
        <location evidence="1">Spindle</location>
    </subcellularLocation>
</comment>
<dbReference type="GO" id="GO:0051301">
    <property type="term" value="P:cell division"/>
    <property type="evidence" value="ECO:0007669"/>
    <property type="project" value="UniProtKB-KW"/>
</dbReference>
<keyword evidence="5" id="KW-0493">Microtubule</keyword>
<dbReference type="GO" id="GO:0005874">
    <property type="term" value="C:microtubule"/>
    <property type="evidence" value="ECO:0007669"/>
    <property type="project" value="UniProtKB-KW"/>
</dbReference>
<evidence type="ECO:0000256" key="4">
    <source>
        <dbReference type="ARBA" id="ARBA00022618"/>
    </source>
</evidence>
<evidence type="ECO:0000256" key="10">
    <source>
        <dbReference type="SAM" id="Coils"/>
    </source>
</evidence>
<protein>
    <submittedName>
        <fullName evidence="11">Uncharacterized protein</fullName>
    </submittedName>
</protein>
<keyword evidence="3" id="KW-0963">Cytoplasm</keyword>
<dbReference type="AlphaFoldDB" id="A0A6L2PRT2"/>
<dbReference type="PANTHER" id="PTHR31570">
    <property type="entry name" value="HAUS AUGMIN-LIKE COMPLEX SUBUNIT 1"/>
    <property type="match status" value="1"/>
</dbReference>
<dbReference type="OrthoDB" id="8185744at2759"/>
<dbReference type="InterPro" id="IPR026243">
    <property type="entry name" value="HAUS1"/>
</dbReference>
<evidence type="ECO:0000256" key="6">
    <source>
        <dbReference type="ARBA" id="ARBA00022776"/>
    </source>
</evidence>
<keyword evidence="4" id="KW-0132">Cell division</keyword>
<keyword evidence="8" id="KW-0206">Cytoskeleton</keyword>
<dbReference type="Pfam" id="PF25762">
    <property type="entry name" value="HAUS1"/>
    <property type="match status" value="1"/>
</dbReference>
<evidence type="ECO:0000256" key="7">
    <source>
        <dbReference type="ARBA" id="ARBA00023054"/>
    </source>
</evidence>
<dbReference type="Proteomes" id="UP000502823">
    <property type="component" value="Unassembled WGS sequence"/>
</dbReference>
<dbReference type="GO" id="GO:0005819">
    <property type="term" value="C:spindle"/>
    <property type="evidence" value="ECO:0007669"/>
    <property type="project" value="UniProtKB-SubCell"/>
</dbReference>
<keyword evidence="9" id="KW-0131">Cell cycle</keyword>
<evidence type="ECO:0000256" key="5">
    <source>
        <dbReference type="ARBA" id="ARBA00022701"/>
    </source>
</evidence>
<reference evidence="12" key="1">
    <citation type="submission" date="2020-01" db="EMBL/GenBank/DDBJ databases">
        <title>Draft genome sequence of the Termite Coptotermes fromosanus.</title>
        <authorList>
            <person name="Itakura S."/>
            <person name="Yosikawa Y."/>
            <person name="Umezawa K."/>
        </authorList>
    </citation>
    <scope>NUCLEOTIDE SEQUENCE [LARGE SCALE GENOMIC DNA]</scope>
</reference>
<evidence type="ECO:0000256" key="3">
    <source>
        <dbReference type="ARBA" id="ARBA00022490"/>
    </source>
</evidence>
<accession>A0A6L2PRT2</accession>
<dbReference type="GO" id="GO:0051225">
    <property type="term" value="P:spindle assembly"/>
    <property type="evidence" value="ECO:0007669"/>
    <property type="project" value="InterPro"/>
</dbReference>
<keyword evidence="7 10" id="KW-0175">Coiled coil</keyword>
<comment type="similarity">
    <text evidence="2">Belongs to the HAUS1 family.</text>
</comment>
<evidence type="ECO:0000256" key="8">
    <source>
        <dbReference type="ARBA" id="ARBA00023212"/>
    </source>
</evidence>
<keyword evidence="6" id="KW-0498">Mitosis</keyword>
<dbReference type="GO" id="GO:0070652">
    <property type="term" value="C:HAUS complex"/>
    <property type="evidence" value="ECO:0007669"/>
    <property type="project" value="InterPro"/>
</dbReference>
<dbReference type="PANTHER" id="PTHR31570:SF1">
    <property type="entry name" value="HAUS AUGMIN-LIKE COMPLEX SUBUNIT 1"/>
    <property type="match status" value="1"/>
</dbReference>
<evidence type="ECO:0000313" key="11">
    <source>
        <dbReference type="EMBL" id="GFG35283.1"/>
    </source>
</evidence>
<organism evidence="11 12">
    <name type="scientific">Coptotermes formosanus</name>
    <name type="common">Formosan subterranean termite</name>
    <dbReference type="NCBI Taxonomy" id="36987"/>
    <lineage>
        <taxon>Eukaryota</taxon>
        <taxon>Metazoa</taxon>
        <taxon>Ecdysozoa</taxon>
        <taxon>Arthropoda</taxon>
        <taxon>Hexapoda</taxon>
        <taxon>Insecta</taxon>
        <taxon>Pterygota</taxon>
        <taxon>Neoptera</taxon>
        <taxon>Polyneoptera</taxon>
        <taxon>Dictyoptera</taxon>
        <taxon>Blattodea</taxon>
        <taxon>Blattoidea</taxon>
        <taxon>Termitoidae</taxon>
        <taxon>Rhinotermitidae</taxon>
        <taxon>Coptotermes</taxon>
    </lineage>
</organism>
<dbReference type="GO" id="GO:0005829">
    <property type="term" value="C:cytosol"/>
    <property type="evidence" value="ECO:0007669"/>
    <property type="project" value="TreeGrafter"/>
</dbReference>
<keyword evidence="12" id="KW-1185">Reference proteome</keyword>
<feature type="coiled-coil region" evidence="10">
    <location>
        <begin position="262"/>
        <end position="313"/>
    </location>
</feature>
<evidence type="ECO:0000256" key="9">
    <source>
        <dbReference type="ARBA" id="ARBA00023306"/>
    </source>
</evidence>
<sequence length="350" mass="40316">MGSLALEQMRERYAVVIIGRCLMLKWRDIHRQDIYYCINIVSHLVSFPVSGSQDVHEFTKLFIHECGQQTIKVEESNRSCDNDIDQVMSVLTQVQEEYKSSVLKMQGILEKLITPDDLSGNAKRVLYETVACLQALNIDAAIPTNIVLQSTKMVMEESRLLRKKLQFKSKLQCQSSEKQRLTELEGNIQSVKKEGKAFREMMKGKVAETRFLQHQIEGHKHTLQKLKYMIQLCPSSLSKPLHDISSQAEEQRLGILVHHKVIQDRVEAIAKLKNECATLRQKLEKYEGLPPNLAQAQEMLAQVKQKYVHVDQQVQTQLMKHKELTARLMSVPRPQASWNFRRPKDEPGNT</sequence>